<name>A0A7S1WUN5_ALECA</name>
<dbReference type="PROSITE" id="PS51257">
    <property type="entry name" value="PROKAR_LIPOPROTEIN"/>
    <property type="match status" value="1"/>
</dbReference>
<feature type="signal peptide" evidence="1">
    <location>
        <begin position="1"/>
        <end position="25"/>
    </location>
</feature>
<evidence type="ECO:0000313" key="2">
    <source>
        <dbReference type="EMBL" id="CAD9188014.1"/>
    </source>
</evidence>
<gene>
    <name evidence="2" type="ORF">ACAT0790_LOCUS64788</name>
</gene>
<proteinExistence type="predicted"/>
<protein>
    <submittedName>
        <fullName evidence="2">Uncharacterized protein</fullName>
    </submittedName>
</protein>
<reference evidence="2" key="1">
    <citation type="submission" date="2021-01" db="EMBL/GenBank/DDBJ databases">
        <authorList>
            <person name="Corre E."/>
            <person name="Pelletier E."/>
            <person name="Niang G."/>
            <person name="Scheremetjew M."/>
            <person name="Finn R."/>
            <person name="Kale V."/>
            <person name="Holt S."/>
            <person name="Cochrane G."/>
            <person name="Meng A."/>
            <person name="Brown T."/>
            <person name="Cohen L."/>
        </authorList>
    </citation>
    <scope>NUCLEOTIDE SEQUENCE</scope>
    <source>
        <strain evidence="2">OF101</strain>
    </source>
</reference>
<dbReference type="EMBL" id="HBGE01108687">
    <property type="protein sequence ID" value="CAD9188014.1"/>
    <property type="molecule type" value="Transcribed_RNA"/>
</dbReference>
<organism evidence="2">
    <name type="scientific">Alexandrium catenella</name>
    <name type="common">Red tide dinoflagellate</name>
    <name type="synonym">Gonyaulax catenella</name>
    <dbReference type="NCBI Taxonomy" id="2925"/>
    <lineage>
        <taxon>Eukaryota</taxon>
        <taxon>Sar</taxon>
        <taxon>Alveolata</taxon>
        <taxon>Dinophyceae</taxon>
        <taxon>Gonyaulacales</taxon>
        <taxon>Pyrocystaceae</taxon>
        <taxon>Alexandrium</taxon>
    </lineage>
</organism>
<evidence type="ECO:0000256" key="1">
    <source>
        <dbReference type="SAM" id="SignalP"/>
    </source>
</evidence>
<sequence>MAGRRARWKGLRPLIACSSFAVALGACGREQSGACSGDDAGDESSLLVKPARRSANATARLAADAAASLFCWSLARPRGDERDLLELQYREGASIFACDEFAFYSSSETNITGQGGSIVQAVVVPHNMSCKLGNFQAANNTRIFLKVWKKLIDDGRYRFHAWTVKSDPDAVFFPARLRMIVSKTEDPQAGNGVFLNNCYHGLHGPLEVLSRRSMELYAVRGMETCPFEQVEDFYLYRCLLKLGAKQVDAFDILSERNCETEGWELCGDHHAAFHPFKKEEPWAQCLQRAREFDGNRALRHG</sequence>
<feature type="chain" id="PRO_5031438051" evidence="1">
    <location>
        <begin position="26"/>
        <end position="301"/>
    </location>
</feature>
<dbReference type="AlphaFoldDB" id="A0A7S1WUN5"/>
<keyword evidence="1" id="KW-0732">Signal</keyword>
<accession>A0A7S1WUN5</accession>